<dbReference type="AlphaFoldDB" id="X1H469"/>
<comment type="caution">
    <text evidence="2">The sequence shown here is derived from an EMBL/GenBank/DDBJ whole genome shotgun (WGS) entry which is preliminary data.</text>
</comment>
<dbReference type="EMBL" id="BARU01015441">
    <property type="protein sequence ID" value="GAH51895.1"/>
    <property type="molecule type" value="Genomic_DNA"/>
</dbReference>
<name>X1H469_9ZZZZ</name>
<evidence type="ECO:0000313" key="2">
    <source>
        <dbReference type="EMBL" id="GAH51895.1"/>
    </source>
</evidence>
<gene>
    <name evidence="2" type="ORF">S03H2_26543</name>
</gene>
<accession>X1H469</accession>
<reference evidence="2" key="1">
    <citation type="journal article" date="2014" name="Front. Microbiol.">
        <title>High frequency of phylogenetically diverse reductive dehalogenase-homologous genes in deep subseafloor sedimentary metagenomes.</title>
        <authorList>
            <person name="Kawai M."/>
            <person name="Futagami T."/>
            <person name="Toyoda A."/>
            <person name="Takaki Y."/>
            <person name="Nishi S."/>
            <person name="Hori S."/>
            <person name="Arai W."/>
            <person name="Tsubouchi T."/>
            <person name="Morono Y."/>
            <person name="Uchiyama I."/>
            <person name="Ito T."/>
            <person name="Fujiyama A."/>
            <person name="Inagaki F."/>
            <person name="Takami H."/>
        </authorList>
    </citation>
    <scope>NUCLEOTIDE SEQUENCE</scope>
    <source>
        <strain evidence="2">Expedition CK06-06</strain>
    </source>
</reference>
<feature type="region of interest" description="Disordered" evidence="1">
    <location>
        <begin position="30"/>
        <end position="49"/>
    </location>
</feature>
<protein>
    <submittedName>
        <fullName evidence="2">Uncharacterized protein</fullName>
    </submittedName>
</protein>
<organism evidence="2">
    <name type="scientific">marine sediment metagenome</name>
    <dbReference type="NCBI Taxonomy" id="412755"/>
    <lineage>
        <taxon>unclassified sequences</taxon>
        <taxon>metagenomes</taxon>
        <taxon>ecological metagenomes</taxon>
    </lineage>
</organism>
<sequence length="72" mass="8068">MEDFPADEEFTDEKISAMVAKVQSKGVRKRAMAERSASAPATRSEDLAVEAQEIDEADIREAVRQLKSKSRR</sequence>
<proteinExistence type="predicted"/>
<evidence type="ECO:0000256" key="1">
    <source>
        <dbReference type="SAM" id="MobiDB-lite"/>
    </source>
</evidence>